<comment type="subcellular location">
    <subcellularLocation>
        <location evidence="1">Cell outer membrane</location>
    </subcellularLocation>
</comment>
<dbReference type="Pfam" id="PF14322">
    <property type="entry name" value="SusD-like_3"/>
    <property type="match status" value="1"/>
</dbReference>
<dbReference type="InterPro" id="IPR033985">
    <property type="entry name" value="SusD-like_N"/>
</dbReference>
<evidence type="ECO:0000256" key="1">
    <source>
        <dbReference type="ARBA" id="ARBA00004442"/>
    </source>
</evidence>
<evidence type="ECO:0000256" key="2">
    <source>
        <dbReference type="ARBA" id="ARBA00006275"/>
    </source>
</evidence>
<dbReference type="SUPFAM" id="SSF48452">
    <property type="entry name" value="TPR-like"/>
    <property type="match status" value="1"/>
</dbReference>
<dbReference type="InterPro" id="IPR011990">
    <property type="entry name" value="TPR-like_helical_dom_sf"/>
</dbReference>
<dbReference type="Pfam" id="PF07980">
    <property type="entry name" value="SusD_RagB"/>
    <property type="match status" value="1"/>
</dbReference>
<evidence type="ECO:0000256" key="3">
    <source>
        <dbReference type="ARBA" id="ARBA00022729"/>
    </source>
</evidence>
<proteinExistence type="inferred from homology"/>
<comment type="caution">
    <text evidence="8">The sequence shown here is derived from an EMBL/GenBank/DDBJ whole genome shotgun (WGS) entry which is preliminary data.</text>
</comment>
<organism evidence="8 9">
    <name type="scientific">Olivibacter ginsenosidimutans</name>
    <dbReference type="NCBI Taxonomy" id="1176537"/>
    <lineage>
        <taxon>Bacteria</taxon>
        <taxon>Pseudomonadati</taxon>
        <taxon>Bacteroidota</taxon>
        <taxon>Sphingobacteriia</taxon>
        <taxon>Sphingobacteriales</taxon>
        <taxon>Sphingobacteriaceae</taxon>
        <taxon>Olivibacter</taxon>
    </lineage>
</organism>
<protein>
    <submittedName>
        <fullName evidence="8">RagB/SusD family nutrient uptake outer membrane protein</fullName>
    </submittedName>
</protein>
<comment type="similarity">
    <text evidence="2">Belongs to the SusD family.</text>
</comment>
<evidence type="ECO:0000256" key="4">
    <source>
        <dbReference type="ARBA" id="ARBA00023136"/>
    </source>
</evidence>
<dbReference type="EMBL" id="BAABIQ010000039">
    <property type="protein sequence ID" value="GAA4798216.1"/>
    <property type="molecule type" value="Genomic_DNA"/>
</dbReference>
<feature type="domain" description="RagB/SusD" evidence="6">
    <location>
        <begin position="292"/>
        <end position="573"/>
    </location>
</feature>
<dbReference type="Proteomes" id="UP001501411">
    <property type="component" value="Unassembled WGS sequence"/>
</dbReference>
<dbReference type="Gene3D" id="1.25.40.390">
    <property type="match status" value="1"/>
</dbReference>
<keyword evidence="5" id="KW-0998">Cell outer membrane</keyword>
<reference evidence="9" key="1">
    <citation type="journal article" date="2019" name="Int. J. Syst. Evol. Microbiol.">
        <title>The Global Catalogue of Microorganisms (GCM) 10K type strain sequencing project: providing services to taxonomists for standard genome sequencing and annotation.</title>
        <authorList>
            <consortium name="The Broad Institute Genomics Platform"/>
            <consortium name="The Broad Institute Genome Sequencing Center for Infectious Disease"/>
            <person name="Wu L."/>
            <person name="Ma J."/>
        </authorList>
    </citation>
    <scope>NUCLEOTIDE SEQUENCE [LARGE SCALE GENOMIC DNA]</scope>
    <source>
        <strain evidence="9">JCM 18200</strain>
    </source>
</reference>
<accession>A0ABP9BNL6</accession>
<gene>
    <name evidence="8" type="ORF">GCM10023231_28630</name>
</gene>
<dbReference type="InterPro" id="IPR012944">
    <property type="entry name" value="SusD_RagB_dom"/>
</dbReference>
<evidence type="ECO:0000256" key="5">
    <source>
        <dbReference type="ARBA" id="ARBA00023237"/>
    </source>
</evidence>
<feature type="domain" description="SusD-like N-terminal" evidence="7">
    <location>
        <begin position="47"/>
        <end position="194"/>
    </location>
</feature>
<keyword evidence="9" id="KW-1185">Reference proteome</keyword>
<evidence type="ECO:0000259" key="7">
    <source>
        <dbReference type="Pfam" id="PF14322"/>
    </source>
</evidence>
<evidence type="ECO:0000259" key="6">
    <source>
        <dbReference type="Pfam" id="PF07980"/>
    </source>
</evidence>
<keyword evidence="3" id="KW-0732">Signal</keyword>
<evidence type="ECO:0000313" key="8">
    <source>
        <dbReference type="EMBL" id="GAA4798216.1"/>
    </source>
</evidence>
<evidence type="ECO:0000313" key="9">
    <source>
        <dbReference type="Proteomes" id="UP001501411"/>
    </source>
</evidence>
<name>A0ABP9BNL6_9SPHI</name>
<sequence length="573" mass="65808">MLTIDEVFSTRLETEKYLASVYSYIPDPLVCNGVNYTPLSDEADWVFNWPHQQINTGNWSPVNTPYNIWAKYYQGIRSASTLIHRVGECQECEDLNPGITVQYREEARVLRAFYYFLLIRQYGPVPLLPDEPLAIDAPLSEIQLPRNSYDECVDFIVSELDKAQAILPDKPTNTNDYGRATAGLASALKARVLLYAASPLWNGNSDYADFKNTDGKQLINQIYDENKWKKAAEAAKAIIDRMPDGLYKKNDASGNFDPYLSYQYVFLDRWNKEVIWGRPRTGDEVRWERCASPRQLNGYIGLSPSQQLVDEYEMANGLSPFAKESTTANPVINLASGYSETGFSETATKYTKAGIYNMYVGREPRFYATVGYNGMDWLYKGADGKTITRVELYSTGRDGYNGSNDHSTTGYTSVKLVHPDSDVKNSKHVLKSWIFFRLAEMYLNYAEALNEYDPTNTDIYKYINLVRERAGMPEIPSGLDQDELRQRIRHERRIELAFEEHRFWDVKRWKIAEETDAAPIYGMNVRAGTSFTDLSFYKRTVAESRVFEKKHLLWPIPQSEIERNINLVQNPGW</sequence>
<keyword evidence="4" id="KW-0472">Membrane</keyword>